<dbReference type="SUPFAM" id="SSF53335">
    <property type="entry name" value="S-adenosyl-L-methionine-dependent methyltransferases"/>
    <property type="match status" value="1"/>
</dbReference>
<dbReference type="InterPro" id="IPR029063">
    <property type="entry name" value="SAM-dependent_MTases_sf"/>
</dbReference>
<dbReference type="PANTHER" id="PTHR47739:SF1">
    <property type="entry name" value="TRNA1(VAL) (ADENINE(37)-N6)-METHYLTRANSFERASE"/>
    <property type="match status" value="1"/>
</dbReference>
<proteinExistence type="predicted"/>
<comment type="caution">
    <text evidence="4">The sequence shown here is derived from an EMBL/GenBank/DDBJ whole genome shotgun (WGS) entry which is preliminary data.</text>
</comment>
<dbReference type="RefSeq" id="WP_142834311.1">
    <property type="nucleotide sequence ID" value="NZ_VFSV01000010.1"/>
</dbReference>
<dbReference type="PROSITE" id="PS00092">
    <property type="entry name" value="N6_MTASE"/>
    <property type="match status" value="1"/>
</dbReference>
<dbReference type="Pfam" id="PF05175">
    <property type="entry name" value="MTS"/>
    <property type="match status" value="1"/>
</dbReference>
<dbReference type="Gene3D" id="3.40.50.150">
    <property type="entry name" value="Vaccinia Virus protein VP39"/>
    <property type="match status" value="1"/>
</dbReference>
<accession>A0A547Q5N9</accession>
<dbReference type="OrthoDB" id="5489421at2"/>
<reference evidence="4 5" key="1">
    <citation type="submission" date="2019-06" db="EMBL/GenBank/DDBJ databases">
        <title>Paenimaribius caenipelagi gen. nov., sp. nov., isolated from a tidal flat.</title>
        <authorList>
            <person name="Yoon J.-H."/>
        </authorList>
    </citation>
    <scope>NUCLEOTIDE SEQUENCE [LARGE SCALE GENOMIC DNA]</scope>
    <source>
        <strain evidence="4 5">JBTF-M29</strain>
    </source>
</reference>
<keyword evidence="5" id="KW-1185">Reference proteome</keyword>
<name>A0A547Q5N9_9RHOB</name>
<evidence type="ECO:0000313" key="5">
    <source>
        <dbReference type="Proteomes" id="UP000318590"/>
    </source>
</evidence>
<dbReference type="InterPro" id="IPR007848">
    <property type="entry name" value="Small_mtfrase_dom"/>
</dbReference>
<sequence length="251" mass="26658">MSIPDTELTEDAFLGGLLTLWQPRRGYRAGLDAVLLAASIRAEVGQSVLDMGCGVGTALLCLGRRVSGLSLTGLELQPDMAELARRNAERNGLEAEIVTGDIGTMPATLRQQRFDRIIANPPYYDRGRGTASPETRRETALGEALPLADWVAAGARRLEPRGTMTVIQKADRLPDLVGAMADTLGSLVIRPIAPRAGRDATLVLVEGVKSGRSPARIAAPILLHRGKSHSANAPDFAPNIEAVLRNGAALD</sequence>
<keyword evidence="2" id="KW-0949">S-adenosyl-L-methionine</keyword>
<feature type="domain" description="Methyltransferase small" evidence="3">
    <location>
        <begin position="35"/>
        <end position="127"/>
    </location>
</feature>
<evidence type="ECO:0000259" key="3">
    <source>
        <dbReference type="Pfam" id="PF05175"/>
    </source>
</evidence>
<protein>
    <submittedName>
        <fullName evidence="4">Methyltransferase</fullName>
    </submittedName>
</protein>
<keyword evidence="4" id="KW-0808">Transferase</keyword>
<organism evidence="4 5">
    <name type="scientific">Palleronia caenipelagi</name>
    <dbReference type="NCBI Taxonomy" id="2489174"/>
    <lineage>
        <taxon>Bacteria</taxon>
        <taxon>Pseudomonadati</taxon>
        <taxon>Pseudomonadota</taxon>
        <taxon>Alphaproteobacteria</taxon>
        <taxon>Rhodobacterales</taxon>
        <taxon>Roseobacteraceae</taxon>
        <taxon>Palleronia</taxon>
    </lineage>
</organism>
<dbReference type="GO" id="GO:0003676">
    <property type="term" value="F:nucleic acid binding"/>
    <property type="evidence" value="ECO:0007669"/>
    <property type="project" value="InterPro"/>
</dbReference>
<keyword evidence="1 4" id="KW-0489">Methyltransferase</keyword>
<gene>
    <name evidence="4" type="ORF">FEV53_08150</name>
</gene>
<dbReference type="EMBL" id="VFSV01000010">
    <property type="protein sequence ID" value="TRD21702.1"/>
    <property type="molecule type" value="Genomic_DNA"/>
</dbReference>
<evidence type="ECO:0000256" key="1">
    <source>
        <dbReference type="ARBA" id="ARBA00022603"/>
    </source>
</evidence>
<evidence type="ECO:0000313" key="4">
    <source>
        <dbReference type="EMBL" id="TRD21702.1"/>
    </source>
</evidence>
<evidence type="ECO:0000256" key="2">
    <source>
        <dbReference type="ARBA" id="ARBA00022691"/>
    </source>
</evidence>
<dbReference type="InterPro" id="IPR050210">
    <property type="entry name" value="tRNA_Adenine-N(6)_MTase"/>
</dbReference>
<dbReference type="InterPro" id="IPR002052">
    <property type="entry name" value="DNA_methylase_N6_adenine_CS"/>
</dbReference>
<dbReference type="GO" id="GO:0008168">
    <property type="term" value="F:methyltransferase activity"/>
    <property type="evidence" value="ECO:0007669"/>
    <property type="project" value="UniProtKB-KW"/>
</dbReference>
<dbReference type="AlphaFoldDB" id="A0A547Q5N9"/>
<dbReference type="PANTHER" id="PTHR47739">
    <property type="entry name" value="TRNA1(VAL) (ADENINE(37)-N6)-METHYLTRANSFERASE"/>
    <property type="match status" value="1"/>
</dbReference>
<dbReference type="Proteomes" id="UP000318590">
    <property type="component" value="Unassembled WGS sequence"/>
</dbReference>
<dbReference type="GO" id="GO:0032259">
    <property type="term" value="P:methylation"/>
    <property type="evidence" value="ECO:0007669"/>
    <property type="project" value="UniProtKB-KW"/>
</dbReference>
<dbReference type="CDD" id="cd02440">
    <property type="entry name" value="AdoMet_MTases"/>
    <property type="match status" value="1"/>
</dbReference>